<accession>A0A4Q2TEM5</accession>
<sequence length="148" mass="15706">MPRTNAPAASPSAERGTAMPEQSRATRITLFDGLRGRSPLASPRPVPTIVPTAPEQPPETEEALDGPTLRAALIARRRPLIEAALETIRPNLNRDGGDCQLVKIEGDAVFVRLTGACVGCQLASVTVAGVRQRLVEAVGMPLRVIPVE</sequence>
<dbReference type="GO" id="GO:0016226">
    <property type="term" value="P:iron-sulfur cluster assembly"/>
    <property type="evidence" value="ECO:0007669"/>
    <property type="project" value="InterPro"/>
</dbReference>
<feature type="region of interest" description="Disordered" evidence="1">
    <location>
        <begin position="1"/>
        <end position="64"/>
    </location>
</feature>
<dbReference type="SUPFAM" id="SSF117916">
    <property type="entry name" value="Fe-S cluster assembly (FSCA) domain-like"/>
    <property type="match status" value="1"/>
</dbReference>
<dbReference type="Gene3D" id="3.30.300.130">
    <property type="entry name" value="Fe-S cluster assembly (FSCA)"/>
    <property type="match status" value="1"/>
</dbReference>
<reference evidence="3 4" key="1">
    <citation type="submission" date="2019-01" db="EMBL/GenBank/DDBJ databases">
        <authorList>
            <person name="Deng T."/>
        </authorList>
    </citation>
    <scope>NUCLEOTIDE SEQUENCE [LARGE SCALE GENOMIC DNA]</scope>
    <source>
        <strain evidence="3 4">F8825</strain>
    </source>
</reference>
<feature type="domain" description="NIF system FeS cluster assembly NifU C-terminal" evidence="2">
    <location>
        <begin position="81"/>
        <end position="144"/>
    </location>
</feature>
<organism evidence="3 4">
    <name type="scientific">Ciceribacter ferrooxidans</name>
    <dbReference type="NCBI Taxonomy" id="2509717"/>
    <lineage>
        <taxon>Bacteria</taxon>
        <taxon>Pseudomonadati</taxon>
        <taxon>Pseudomonadota</taxon>
        <taxon>Alphaproteobacteria</taxon>
        <taxon>Hyphomicrobiales</taxon>
        <taxon>Rhizobiaceae</taxon>
        <taxon>Ciceribacter</taxon>
    </lineage>
</organism>
<evidence type="ECO:0000313" key="3">
    <source>
        <dbReference type="EMBL" id="RYC15683.1"/>
    </source>
</evidence>
<evidence type="ECO:0000256" key="1">
    <source>
        <dbReference type="SAM" id="MobiDB-lite"/>
    </source>
</evidence>
<dbReference type="OrthoDB" id="9808097at2"/>
<gene>
    <name evidence="3" type="ORF">EUU22_08670</name>
</gene>
<protein>
    <submittedName>
        <fullName evidence="3">NifU family protein</fullName>
    </submittedName>
</protein>
<dbReference type="Proteomes" id="UP000291088">
    <property type="component" value="Unassembled WGS sequence"/>
</dbReference>
<dbReference type="Pfam" id="PF01106">
    <property type="entry name" value="NifU"/>
    <property type="match status" value="1"/>
</dbReference>
<dbReference type="AlphaFoldDB" id="A0A4Q2TEM5"/>
<dbReference type="InterPro" id="IPR001075">
    <property type="entry name" value="NIF_FeS_clus_asmbl_NifU_C"/>
</dbReference>
<dbReference type="GO" id="GO:0005506">
    <property type="term" value="F:iron ion binding"/>
    <property type="evidence" value="ECO:0007669"/>
    <property type="project" value="InterPro"/>
</dbReference>
<dbReference type="EMBL" id="SDVB01000191">
    <property type="protein sequence ID" value="RYC15683.1"/>
    <property type="molecule type" value="Genomic_DNA"/>
</dbReference>
<dbReference type="InterPro" id="IPR034904">
    <property type="entry name" value="FSCA_dom_sf"/>
</dbReference>
<dbReference type="GO" id="GO:0051536">
    <property type="term" value="F:iron-sulfur cluster binding"/>
    <property type="evidence" value="ECO:0007669"/>
    <property type="project" value="InterPro"/>
</dbReference>
<keyword evidence="4" id="KW-1185">Reference proteome</keyword>
<comment type="caution">
    <text evidence="3">The sequence shown here is derived from an EMBL/GenBank/DDBJ whole genome shotgun (WGS) entry which is preliminary data.</text>
</comment>
<name>A0A4Q2TEM5_9HYPH</name>
<evidence type="ECO:0000313" key="4">
    <source>
        <dbReference type="Proteomes" id="UP000291088"/>
    </source>
</evidence>
<proteinExistence type="predicted"/>
<evidence type="ECO:0000259" key="2">
    <source>
        <dbReference type="Pfam" id="PF01106"/>
    </source>
</evidence>